<evidence type="ECO:0000256" key="1">
    <source>
        <dbReference type="SAM" id="MobiDB-lite"/>
    </source>
</evidence>
<organism evidence="2 3">
    <name type="scientific">Streptomyces spongiicola</name>
    <dbReference type="NCBI Taxonomy" id="1690221"/>
    <lineage>
        <taxon>Bacteria</taxon>
        <taxon>Bacillati</taxon>
        <taxon>Actinomycetota</taxon>
        <taxon>Actinomycetes</taxon>
        <taxon>Kitasatosporales</taxon>
        <taxon>Streptomycetaceae</taxon>
        <taxon>Streptomyces</taxon>
    </lineage>
</organism>
<gene>
    <name evidence="2" type="ORF">SSP531S_50730</name>
</gene>
<sequence length="104" mass="10583">MASRTGRPAPGPGTPGTGGPAARTARRIDSPVPTMSPVPARQVGAGPGTDLAARAPPRWFRSRAATRSRVAVRGRTAAPRAAPSPEGSPEGGREVPLRNRTATA</sequence>
<comment type="caution">
    <text evidence="2">The sequence shown here is derived from an EMBL/GenBank/DDBJ whole genome shotgun (WGS) entry which is preliminary data.</text>
</comment>
<reference evidence="2 3" key="1">
    <citation type="submission" date="2018-07" db="EMBL/GenBank/DDBJ databases">
        <title>Whole Genome Shotgun Sequence of Streptomyces spongiicola strain 531S.</title>
        <authorList>
            <person name="Dohra H."/>
            <person name="Kodani S."/>
        </authorList>
    </citation>
    <scope>NUCLEOTIDE SEQUENCE [LARGE SCALE GENOMIC DNA]</scope>
    <source>
        <strain evidence="2 3">531S</strain>
    </source>
</reference>
<feature type="region of interest" description="Disordered" evidence="1">
    <location>
        <begin position="1"/>
        <end position="104"/>
    </location>
</feature>
<proteinExistence type="predicted"/>
<dbReference type="AlphaFoldDB" id="A0A388T3S8"/>
<evidence type="ECO:0000313" key="3">
    <source>
        <dbReference type="Proteomes" id="UP000265354"/>
    </source>
</evidence>
<feature type="compositionally biased region" description="Basic residues" evidence="1">
    <location>
        <begin position="60"/>
        <end position="72"/>
    </location>
</feature>
<protein>
    <submittedName>
        <fullName evidence="2">Uncharacterized protein</fullName>
    </submittedName>
</protein>
<dbReference type="EMBL" id="BGZL01000020">
    <property type="protein sequence ID" value="GBQ03598.1"/>
    <property type="molecule type" value="Genomic_DNA"/>
</dbReference>
<dbReference type="Proteomes" id="UP000265354">
    <property type="component" value="Unassembled WGS sequence"/>
</dbReference>
<name>A0A388T3S8_9ACTN</name>
<accession>A0A388T3S8</accession>
<evidence type="ECO:0000313" key="2">
    <source>
        <dbReference type="EMBL" id="GBQ03598.1"/>
    </source>
</evidence>